<dbReference type="PIRSF" id="PIRSF039014">
    <property type="entry name" value="OTR_cyc"/>
    <property type="match status" value="1"/>
</dbReference>
<evidence type="ECO:0000256" key="4">
    <source>
        <dbReference type="ARBA" id="ARBA00022617"/>
    </source>
</evidence>
<dbReference type="GO" id="GO:0016491">
    <property type="term" value="F:oxidoreductase activity"/>
    <property type="evidence" value="ECO:0007669"/>
    <property type="project" value="TreeGrafter"/>
</dbReference>
<dbReference type="Proteomes" id="UP000184050">
    <property type="component" value="Unassembled WGS sequence"/>
</dbReference>
<dbReference type="InterPro" id="IPR036280">
    <property type="entry name" value="Multihaem_cyt_sf"/>
</dbReference>
<dbReference type="AlphaFoldDB" id="A0A1M6A2P4"/>
<dbReference type="CDD" id="cd08168">
    <property type="entry name" value="Cytochrom_C3"/>
    <property type="match status" value="1"/>
</dbReference>
<comment type="cofactor">
    <cofactor evidence="1">
        <name>heme c</name>
        <dbReference type="ChEBI" id="CHEBI:61717"/>
    </cofactor>
</comment>
<organism evidence="11 12">
    <name type="scientific">Tangfeifania diversioriginum</name>
    <dbReference type="NCBI Taxonomy" id="1168035"/>
    <lineage>
        <taxon>Bacteria</taxon>
        <taxon>Pseudomonadati</taxon>
        <taxon>Bacteroidota</taxon>
        <taxon>Bacteroidia</taxon>
        <taxon>Marinilabiliales</taxon>
        <taxon>Prolixibacteraceae</taxon>
        <taxon>Tangfeifania</taxon>
    </lineage>
</organism>
<accession>A0A1M6A2P4</accession>
<name>A0A1M6A2P4_9BACT</name>
<keyword evidence="4" id="KW-0349">Heme</keyword>
<keyword evidence="9" id="KW-0812">Transmembrane</keyword>
<dbReference type="GO" id="GO:0046872">
    <property type="term" value="F:metal ion binding"/>
    <property type="evidence" value="ECO:0007669"/>
    <property type="project" value="UniProtKB-KW"/>
</dbReference>
<keyword evidence="9" id="KW-1133">Transmembrane helix</keyword>
<dbReference type="GO" id="GO:0030313">
    <property type="term" value="C:cell envelope"/>
    <property type="evidence" value="ECO:0007669"/>
    <property type="project" value="UniProtKB-SubCell"/>
</dbReference>
<dbReference type="Gene3D" id="1.10.1130.10">
    <property type="entry name" value="Flavocytochrome C3, Chain A"/>
    <property type="match status" value="1"/>
</dbReference>
<keyword evidence="3" id="KW-0813">Transport</keyword>
<dbReference type="InterPro" id="IPR024673">
    <property type="entry name" value="Octahem_Cyt_c"/>
</dbReference>
<evidence type="ECO:0000256" key="2">
    <source>
        <dbReference type="ARBA" id="ARBA00004196"/>
    </source>
</evidence>
<evidence type="ECO:0000259" key="10">
    <source>
        <dbReference type="Pfam" id="PF14537"/>
    </source>
</evidence>
<keyword evidence="12" id="KW-1185">Reference proteome</keyword>
<keyword evidence="6" id="KW-0732">Signal</keyword>
<feature type="transmembrane region" description="Helical" evidence="9">
    <location>
        <begin position="5"/>
        <end position="22"/>
    </location>
</feature>
<dbReference type="OrthoDB" id="9788513at2"/>
<evidence type="ECO:0000256" key="3">
    <source>
        <dbReference type="ARBA" id="ARBA00022448"/>
    </source>
</evidence>
<keyword evidence="7" id="KW-0249">Electron transport</keyword>
<sequence length="537" mass="60142">MKRTIAVVILIFIGVVVLINIFNTENEYYNLKLEELKQEYAIKPISSIDHSKLPELQREFATPQDVTEACISCHTERHKEIMSSAHWNWERVSYVEGRGITSAGKKNVLNNFCLGAQSNELACAKCHIGFGMTNDHFDFENARNVDCMVCHDNSDEYKKGSSTAGYPDRTVNLTKVAQGVGTPGKINCGSCHFFSGGGNNVKHGDLEVAQLSTSREVDVHMAANGMDMSCVACHTAENHQIKGRLYSVSSTNTNRATCEQCHTSTPHFDDILNRHNAKVSCQACHIPVYAKENPTKMSWKWSDAGNLRDGEPYKEFNSDSTIEYQSIKGTFVWAKNVKPDYRWFNGTADHYILGDTIESVPVQMNTLFGSHDDPESKIYPVKIHTGDQIYDTKYNTLIQPKVFAESKGDSAYWKDFDWQAAAAAGMKRVGLPFSGEYDFVETEMYWPVNHMVSPKEQAVGCAECHTRSDEGRLATLSGFYLPGRDHNKPLDGLGVLLFFGALGGVLIHAAIRVIMSIRQKKYEMNIIDYDDNNSTQK</sequence>
<evidence type="ECO:0000256" key="6">
    <source>
        <dbReference type="ARBA" id="ARBA00022729"/>
    </source>
</evidence>
<dbReference type="NCBIfam" id="TIGR04315">
    <property type="entry name" value="octaheme_Shew"/>
    <property type="match status" value="1"/>
</dbReference>
<keyword evidence="9" id="KW-0472">Membrane</keyword>
<dbReference type="RefSeq" id="WP_073163799.1">
    <property type="nucleotide sequence ID" value="NZ_FQZE01000001.1"/>
</dbReference>
<gene>
    <name evidence="11" type="ORF">SAMN05444280_10137</name>
</gene>
<proteinExistence type="predicted"/>
<protein>
    <submittedName>
        <fullName evidence="11">Octaheme c-type cytochrome, tetrathionate reductase family</fullName>
    </submittedName>
</protein>
<dbReference type="PANTHER" id="PTHR35038:SF5">
    <property type="entry name" value="CYTOCHROME C-TYPE PROTEIN NRFB"/>
    <property type="match status" value="1"/>
</dbReference>
<dbReference type="Pfam" id="PF11783">
    <property type="entry name" value="Cytochrome_cB"/>
    <property type="match status" value="1"/>
</dbReference>
<evidence type="ECO:0000256" key="1">
    <source>
        <dbReference type="ARBA" id="ARBA00001926"/>
    </source>
</evidence>
<evidence type="ECO:0000256" key="7">
    <source>
        <dbReference type="ARBA" id="ARBA00022982"/>
    </source>
</evidence>
<feature type="domain" description="Tetrahaem cytochrome" evidence="10">
    <location>
        <begin position="118"/>
        <end position="192"/>
    </location>
</feature>
<dbReference type="Pfam" id="PF14537">
    <property type="entry name" value="Cytochrom_c3_2"/>
    <property type="match status" value="1"/>
</dbReference>
<dbReference type="EMBL" id="FQZE01000001">
    <property type="protein sequence ID" value="SHI30740.1"/>
    <property type="molecule type" value="Genomic_DNA"/>
</dbReference>
<evidence type="ECO:0000256" key="8">
    <source>
        <dbReference type="ARBA" id="ARBA00023004"/>
    </source>
</evidence>
<comment type="subcellular location">
    <subcellularLocation>
        <location evidence="2">Cell envelope</location>
    </subcellularLocation>
</comment>
<dbReference type="PANTHER" id="PTHR35038">
    <property type="entry name" value="DISSIMILATORY SULFITE REDUCTASE SIRA"/>
    <property type="match status" value="1"/>
</dbReference>
<evidence type="ECO:0000256" key="9">
    <source>
        <dbReference type="SAM" id="Phobius"/>
    </source>
</evidence>
<dbReference type="STRING" id="1168035.SAMN05444280_10137"/>
<dbReference type="SUPFAM" id="SSF48695">
    <property type="entry name" value="Multiheme cytochromes"/>
    <property type="match status" value="1"/>
</dbReference>
<dbReference type="InterPro" id="IPR012286">
    <property type="entry name" value="Tetrahaem_cytochrome"/>
</dbReference>
<feature type="transmembrane region" description="Helical" evidence="9">
    <location>
        <begin position="493"/>
        <end position="515"/>
    </location>
</feature>
<reference evidence="11 12" key="1">
    <citation type="submission" date="2016-11" db="EMBL/GenBank/DDBJ databases">
        <authorList>
            <person name="Jaros S."/>
            <person name="Januszkiewicz K."/>
            <person name="Wedrychowicz H."/>
        </authorList>
    </citation>
    <scope>NUCLEOTIDE SEQUENCE [LARGE SCALE GENOMIC DNA]</scope>
    <source>
        <strain evidence="11 12">DSM 27063</strain>
    </source>
</reference>
<evidence type="ECO:0000313" key="12">
    <source>
        <dbReference type="Proteomes" id="UP000184050"/>
    </source>
</evidence>
<keyword evidence="5" id="KW-0479">Metal-binding</keyword>
<keyword evidence="8" id="KW-0408">Iron</keyword>
<evidence type="ECO:0000313" key="11">
    <source>
        <dbReference type="EMBL" id="SHI30740.1"/>
    </source>
</evidence>
<dbReference type="InterPro" id="IPR051829">
    <property type="entry name" value="Multiheme_Cytochr_ET"/>
</dbReference>
<evidence type="ECO:0000256" key="5">
    <source>
        <dbReference type="ARBA" id="ARBA00022723"/>
    </source>
</evidence>